<dbReference type="Pfam" id="PF00753">
    <property type="entry name" value="Lactamase_B"/>
    <property type="match status" value="1"/>
</dbReference>
<feature type="transmembrane region" description="Helical" evidence="6">
    <location>
        <begin position="461"/>
        <end position="480"/>
    </location>
</feature>
<dbReference type="PANTHER" id="PTHR30619:SF1">
    <property type="entry name" value="RECOMBINATION PROTEIN 2"/>
    <property type="match status" value="1"/>
</dbReference>
<dbReference type="CDD" id="cd07731">
    <property type="entry name" value="ComA-like_MBL-fold"/>
    <property type="match status" value="1"/>
</dbReference>
<comment type="caution">
    <text evidence="8">The sequence shown here is derived from an EMBL/GenBank/DDBJ whole genome shotgun (WGS) entry which is preliminary data.</text>
</comment>
<evidence type="ECO:0000256" key="2">
    <source>
        <dbReference type="ARBA" id="ARBA00022475"/>
    </source>
</evidence>
<dbReference type="Proteomes" id="UP001173465">
    <property type="component" value="Unassembled WGS sequence"/>
</dbReference>
<name>A0AAW7DR80_9GAMM</name>
<dbReference type="NCBIfam" id="TIGR00360">
    <property type="entry name" value="ComEC_N-term"/>
    <property type="match status" value="1"/>
</dbReference>
<dbReference type="NCBIfam" id="TIGR00361">
    <property type="entry name" value="ComEC_Rec2"/>
    <property type="match status" value="1"/>
</dbReference>
<evidence type="ECO:0000259" key="7">
    <source>
        <dbReference type="SMART" id="SM00849"/>
    </source>
</evidence>
<dbReference type="InterPro" id="IPR001279">
    <property type="entry name" value="Metallo-B-lactamas"/>
</dbReference>
<dbReference type="InterPro" id="IPR025405">
    <property type="entry name" value="DUF4131"/>
</dbReference>
<evidence type="ECO:0000256" key="4">
    <source>
        <dbReference type="ARBA" id="ARBA00022989"/>
    </source>
</evidence>
<keyword evidence="3 6" id="KW-0812">Transmembrane</keyword>
<sequence length="748" mass="82302">MGYFLFAWVLGIISALYWPIMDNWLLFSIVVLGIVGYWLSNKLVFLLLVTAVAGLSWAQLNIQQTLADQLSAEFDGRTLWLEGVVSGLPSTVAAGKQSMTRFELLQAQSRRGPLPQKLRLAWYSAPELQPGQRWRLAVSLKAPYGLKNAGLFDYEKWLFAQGIGATGTVKQGQLLSQQANYHRWRLQIQQALKSHLSANYSDAVLALILGDGAALNREQWSTLRATGTIHLMVISGQHISLVAGLIYGLLFTLGRLGYWFSGRLGLSLTCLLTAIAILAYAALAGFGVPVQRACIMSLTVLLWRWQYQQLTVYLPLLLALAVITGLEPLVIYQSGFWLSFSAVAILAWCFSYRLRLTRSWRGLIRAQLIVSLGLFVVLITQGLPQSLVSPIANLLAIPVVSLWILPIALLATGFLVFGITVIAEPLLRVAQISLDSLLLGLDFLAQWNLLWSPLLIEHRPLLLSITLLLTIALLSPRGLFYKSGLSLVVLPVLVNQPPSLPVGTLKVTVMDVGQGQAILLQTKHKAMLYDAGPAMGGNNLGETIVLPSLQIRGVRTLDLLLISHQDLDHSGGAAILKKHLPIAQVINGEPQTGEAACKPKQWEWDQVQFSIWQAPKAGTSNERSCILLVKTQEQALLILGDAGIKEELLWLQAHPEQTVSWLVLGHHGSKTSSGKVFLEGVGVENVVISRGKYNSYNHPHPEVKKTLEQLQVKVYDTALHGAIEIYFADGVEVKHRSLAPSVWQSSKF</sequence>
<dbReference type="EMBL" id="JACANB010000004">
    <property type="protein sequence ID" value="MDM1696577.1"/>
    <property type="molecule type" value="Genomic_DNA"/>
</dbReference>
<feature type="transmembrane region" description="Helical" evidence="6">
    <location>
        <begin position="239"/>
        <end position="260"/>
    </location>
</feature>
<dbReference type="Pfam" id="PF13567">
    <property type="entry name" value="DUF4131"/>
    <property type="match status" value="1"/>
</dbReference>
<feature type="transmembrane region" description="Helical" evidence="6">
    <location>
        <begin position="336"/>
        <end position="354"/>
    </location>
</feature>
<dbReference type="Pfam" id="PF03772">
    <property type="entry name" value="Competence"/>
    <property type="match status" value="1"/>
</dbReference>
<keyword evidence="2" id="KW-1003">Cell membrane</keyword>
<evidence type="ECO:0000313" key="9">
    <source>
        <dbReference type="Proteomes" id="UP001173465"/>
    </source>
</evidence>
<accession>A0AAW7DR80</accession>
<dbReference type="InterPro" id="IPR035681">
    <property type="entry name" value="ComA-like_MBL"/>
</dbReference>
<evidence type="ECO:0000256" key="1">
    <source>
        <dbReference type="ARBA" id="ARBA00004651"/>
    </source>
</evidence>
<feature type="transmembrane region" description="Helical" evidence="6">
    <location>
        <begin position="310"/>
        <end position="330"/>
    </location>
</feature>
<reference evidence="8" key="2">
    <citation type="journal article" date="2022" name="Sci. Total Environ.">
        <title>Prevalence, transmission, and molecular epidemiology of tet(X)-positive bacteria among humans, animals, and environmental niches in China: An epidemiological, and genomic-based study.</title>
        <authorList>
            <person name="Dong N."/>
            <person name="Zeng Y."/>
            <person name="Cai C."/>
            <person name="Sun C."/>
            <person name="Lu J."/>
            <person name="Liu C."/>
            <person name="Zhou H."/>
            <person name="Sun Q."/>
            <person name="Shu L."/>
            <person name="Wang H."/>
            <person name="Wang Y."/>
            <person name="Wang S."/>
            <person name="Wu C."/>
            <person name="Chan E.W."/>
            <person name="Chen G."/>
            <person name="Shen Z."/>
            <person name="Chen S."/>
            <person name="Zhang R."/>
        </authorList>
    </citation>
    <scope>NUCLEOTIDE SEQUENCE</scope>
    <source>
        <strain evidence="8">DF46-2-2</strain>
    </source>
</reference>
<gene>
    <name evidence="8" type="ORF">HX099_07880</name>
</gene>
<dbReference type="GO" id="GO:0030420">
    <property type="term" value="P:establishment of competence for transformation"/>
    <property type="evidence" value="ECO:0007669"/>
    <property type="project" value="InterPro"/>
</dbReference>
<feature type="transmembrane region" description="Helical" evidence="6">
    <location>
        <begin position="266"/>
        <end position="290"/>
    </location>
</feature>
<dbReference type="Gene3D" id="3.60.15.10">
    <property type="entry name" value="Ribonuclease Z/Hydroxyacylglutathione hydrolase-like"/>
    <property type="match status" value="1"/>
</dbReference>
<proteinExistence type="predicted"/>
<dbReference type="SUPFAM" id="SSF56281">
    <property type="entry name" value="Metallo-hydrolase/oxidoreductase"/>
    <property type="match status" value="1"/>
</dbReference>
<organism evidence="8 9">
    <name type="scientific">Thiopseudomonas alkaliphila</name>
    <dbReference type="NCBI Taxonomy" id="1697053"/>
    <lineage>
        <taxon>Bacteria</taxon>
        <taxon>Pseudomonadati</taxon>
        <taxon>Pseudomonadota</taxon>
        <taxon>Gammaproteobacteria</taxon>
        <taxon>Pseudomonadales</taxon>
        <taxon>Pseudomonadaceae</taxon>
        <taxon>Thiopseudomonas</taxon>
    </lineage>
</organism>
<feature type="transmembrane region" description="Helical" evidence="6">
    <location>
        <begin position="366"/>
        <end position="383"/>
    </location>
</feature>
<evidence type="ECO:0000313" key="8">
    <source>
        <dbReference type="EMBL" id="MDM1696577.1"/>
    </source>
</evidence>
<keyword evidence="5 6" id="KW-0472">Membrane</keyword>
<feature type="domain" description="Metallo-beta-lactamase" evidence="7">
    <location>
        <begin position="514"/>
        <end position="692"/>
    </location>
</feature>
<keyword evidence="4 6" id="KW-1133">Transmembrane helix</keyword>
<evidence type="ECO:0000256" key="3">
    <source>
        <dbReference type="ARBA" id="ARBA00022692"/>
    </source>
</evidence>
<protein>
    <submittedName>
        <fullName evidence="8">DNA internalization-related competence protein ComEC/Rec2</fullName>
    </submittedName>
</protein>
<dbReference type="AlphaFoldDB" id="A0AAW7DR80"/>
<feature type="transmembrane region" description="Helical" evidence="6">
    <location>
        <begin position="25"/>
        <end position="55"/>
    </location>
</feature>
<dbReference type="InterPro" id="IPR004477">
    <property type="entry name" value="ComEC_N"/>
</dbReference>
<reference evidence="8" key="1">
    <citation type="submission" date="2020-06" db="EMBL/GenBank/DDBJ databases">
        <authorList>
            <person name="Dong N."/>
        </authorList>
    </citation>
    <scope>NUCLEOTIDE SEQUENCE</scope>
    <source>
        <strain evidence="8">DF46-2-2</strain>
    </source>
</reference>
<dbReference type="GO" id="GO:0005886">
    <property type="term" value="C:plasma membrane"/>
    <property type="evidence" value="ECO:0007669"/>
    <property type="project" value="UniProtKB-SubCell"/>
</dbReference>
<evidence type="ECO:0000256" key="5">
    <source>
        <dbReference type="ARBA" id="ARBA00023136"/>
    </source>
</evidence>
<dbReference type="InterPro" id="IPR004797">
    <property type="entry name" value="Competence_ComEC/Rec2"/>
</dbReference>
<evidence type="ECO:0000256" key="6">
    <source>
        <dbReference type="SAM" id="Phobius"/>
    </source>
</evidence>
<dbReference type="PANTHER" id="PTHR30619">
    <property type="entry name" value="DNA INTERNALIZATION/COMPETENCE PROTEIN COMEC/REC2"/>
    <property type="match status" value="1"/>
</dbReference>
<dbReference type="SMART" id="SM00849">
    <property type="entry name" value="Lactamase_B"/>
    <property type="match status" value="1"/>
</dbReference>
<feature type="transmembrane region" description="Helical" evidence="6">
    <location>
        <begin position="395"/>
        <end position="417"/>
    </location>
</feature>
<comment type="subcellular location">
    <subcellularLocation>
        <location evidence="1">Cell membrane</location>
        <topology evidence="1">Multi-pass membrane protein</topology>
    </subcellularLocation>
</comment>
<dbReference type="InterPro" id="IPR052159">
    <property type="entry name" value="Competence_DNA_uptake"/>
</dbReference>
<dbReference type="InterPro" id="IPR036866">
    <property type="entry name" value="RibonucZ/Hydroxyglut_hydro"/>
</dbReference>
<dbReference type="RefSeq" id="WP_286593883.1">
    <property type="nucleotide sequence ID" value="NZ_JACANB010000004.1"/>
</dbReference>